<proteinExistence type="inferred from homology"/>
<dbReference type="InterPro" id="IPR012677">
    <property type="entry name" value="Nucleotide-bd_a/b_plait_sf"/>
</dbReference>
<organism evidence="9 10">
    <name type="scientific">Starmerella bacillaris</name>
    <name type="common">Yeast</name>
    <name type="synonym">Candida zemplinina</name>
    <dbReference type="NCBI Taxonomy" id="1247836"/>
    <lineage>
        <taxon>Eukaryota</taxon>
        <taxon>Fungi</taxon>
        <taxon>Dikarya</taxon>
        <taxon>Ascomycota</taxon>
        <taxon>Saccharomycotina</taxon>
        <taxon>Dipodascomycetes</taxon>
        <taxon>Dipodascales</taxon>
        <taxon>Trichomonascaceae</taxon>
        <taxon>Starmerella</taxon>
    </lineage>
</organism>
<dbReference type="GO" id="GO:0005730">
    <property type="term" value="C:nucleolus"/>
    <property type="evidence" value="ECO:0007669"/>
    <property type="project" value="UniProtKB-SubCell"/>
</dbReference>
<evidence type="ECO:0000256" key="2">
    <source>
        <dbReference type="ARBA" id="ARBA00005819"/>
    </source>
</evidence>
<dbReference type="EMBL" id="BTGC01000008">
    <property type="protein sequence ID" value="GMM52431.1"/>
    <property type="molecule type" value="Genomic_DNA"/>
</dbReference>
<keyword evidence="10" id="KW-1185">Reference proteome</keyword>
<sequence length="275" mass="31622">MASVEDIMGVKSSDEDVNFDSIDESEQESRTSHFKKSKSFAKSNELESDSESETEEKDESKEKSEKLKILTEEESRQKLKQIKKSGVVYLSSIPPYMKPIKLKQILERFGECGRVYLAPEDSVSYSRRVKAGGNRKKKYTEGWVEFLNKKHAKLAAEVLNSKPIGGKKGSFYYDDILNIKYLPKFKWIDLTEQMALEHQERQEKLKAEIAQATKENRVFIDNVEQKERIEHAKRKAESENTTNIEPSVKRVFTQKPTKPKAKNSEALSSVLSKVF</sequence>
<evidence type="ECO:0000256" key="1">
    <source>
        <dbReference type="ARBA" id="ARBA00004604"/>
    </source>
</evidence>
<dbReference type="GO" id="GO:0000472">
    <property type="term" value="P:endonucleolytic cleavage to generate mature 5'-end of SSU-rRNA from (SSU-rRNA, 5.8S rRNA, LSU-rRNA)"/>
    <property type="evidence" value="ECO:0007669"/>
    <property type="project" value="TreeGrafter"/>
</dbReference>
<dbReference type="AlphaFoldDB" id="A0AAV5RMU3"/>
<dbReference type="SUPFAM" id="SSF54928">
    <property type="entry name" value="RNA-binding domain, RBD"/>
    <property type="match status" value="1"/>
</dbReference>
<keyword evidence="5" id="KW-0694">RNA-binding</keyword>
<feature type="compositionally biased region" description="Acidic residues" evidence="8">
    <location>
        <begin position="15"/>
        <end position="26"/>
    </location>
</feature>
<feature type="region of interest" description="Disordered" evidence="8">
    <location>
        <begin position="232"/>
        <end position="275"/>
    </location>
</feature>
<comment type="subcellular location">
    <subcellularLocation>
        <location evidence="1">Nucleus</location>
        <location evidence="1">Nucleolus</location>
    </subcellularLocation>
</comment>
<reference evidence="9 10" key="1">
    <citation type="journal article" date="2023" name="Elife">
        <title>Identification of key yeast species and microbe-microbe interactions impacting larval growth of Drosophila in the wild.</title>
        <authorList>
            <person name="Mure A."/>
            <person name="Sugiura Y."/>
            <person name="Maeda R."/>
            <person name="Honda K."/>
            <person name="Sakurai N."/>
            <person name="Takahashi Y."/>
            <person name="Watada M."/>
            <person name="Katoh T."/>
            <person name="Gotoh A."/>
            <person name="Gotoh Y."/>
            <person name="Taniguchi I."/>
            <person name="Nakamura K."/>
            <person name="Hayashi T."/>
            <person name="Katayama T."/>
            <person name="Uemura T."/>
            <person name="Hattori Y."/>
        </authorList>
    </citation>
    <scope>NUCLEOTIDE SEQUENCE [LARGE SCALE GENOMIC DNA]</scope>
    <source>
        <strain evidence="9 10">SB-73</strain>
    </source>
</reference>
<dbReference type="PANTHER" id="PTHR12311">
    <property type="entry name" value="ACTIVATOR OF BASAL TRANSCRIPTION 1"/>
    <property type="match status" value="1"/>
</dbReference>
<evidence type="ECO:0000313" key="9">
    <source>
        <dbReference type="EMBL" id="GMM52431.1"/>
    </source>
</evidence>
<dbReference type="GO" id="GO:0003723">
    <property type="term" value="F:RNA binding"/>
    <property type="evidence" value="ECO:0007669"/>
    <property type="project" value="UniProtKB-KW"/>
</dbReference>
<comment type="caution">
    <text evidence="9">The sequence shown here is derived from an EMBL/GenBank/DDBJ whole genome shotgun (WGS) entry which is preliminary data.</text>
</comment>
<evidence type="ECO:0000256" key="8">
    <source>
        <dbReference type="SAM" id="MobiDB-lite"/>
    </source>
</evidence>
<evidence type="ECO:0000256" key="7">
    <source>
        <dbReference type="ARBA" id="ARBA00032634"/>
    </source>
</evidence>
<dbReference type="GO" id="GO:0000480">
    <property type="term" value="P:endonucleolytic cleavage in 5'-ETS of tricistronic rRNA transcript (SSU-rRNA, 5.8S rRNA, LSU-rRNA)"/>
    <property type="evidence" value="ECO:0007669"/>
    <property type="project" value="TreeGrafter"/>
</dbReference>
<keyword evidence="6" id="KW-0539">Nucleus</keyword>
<dbReference type="PANTHER" id="PTHR12311:SF7">
    <property type="entry name" value="ACTIVATOR OF BASAL TRANSCRIPTION 1"/>
    <property type="match status" value="1"/>
</dbReference>
<protein>
    <recommendedName>
        <fullName evidence="3">Pre-rRNA-processing protein ESF2</fullName>
    </recommendedName>
    <alternativeName>
        <fullName evidence="7">18S rRNA factor 2</fullName>
    </alternativeName>
    <alternativeName>
        <fullName evidence="4">Pre-rRNA-processing protein esf2</fullName>
    </alternativeName>
</protein>
<dbReference type="GO" id="GO:0000447">
    <property type="term" value="P:endonucleolytic cleavage in ITS1 to separate SSU-rRNA from 5.8S rRNA and LSU-rRNA from tricistronic rRNA transcript (SSU-rRNA, 5.8S rRNA, LSU-rRNA)"/>
    <property type="evidence" value="ECO:0007669"/>
    <property type="project" value="TreeGrafter"/>
</dbReference>
<dbReference type="Proteomes" id="UP001362899">
    <property type="component" value="Unassembled WGS sequence"/>
</dbReference>
<evidence type="ECO:0000256" key="5">
    <source>
        <dbReference type="ARBA" id="ARBA00022884"/>
    </source>
</evidence>
<feature type="compositionally biased region" description="Basic and acidic residues" evidence="8">
    <location>
        <begin position="58"/>
        <end position="69"/>
    </location>
</feature>
<dbReference type="InterPro" id="IPR034353">
    <property type="entry name" value="ABT1/ESF2_RRM"/>
</dbReference>
<dbReference type="CDD" id="cd12263">
    <property type="entry name" value="RRM_ABT1_like"/>
    <property type="match status" value="1"/>
</dbReference>
<dbReference type="InterPro" id="IPR035979">
    <property type="entry name" value="RBD_domain_sf"/>
</dbReference>
<dbReference type="GO" id="GO:0034462">
    <property type="term" value="P:small-subunit processome assembly"/>
    <property type="evidence" value="ECO:0007669"/>
    <property type="project" value="TreeGrafter"/>
</dbReference>
<feature type="compositionally biased region" description="Acidic residues" evidence="8">
    <location>
        <begin position="46"/>
        <end position="57"/>
    </location>
</feature>
<feature type="compositionally biased region" description="Polar residues" evidence="8">
    <location>
        <begin position="265"/>
        <end position="275"/>
    </location>
</feature>
<name>A0AAV5RMU3_STABA</name>
<dbReference type="InterPro" id="IPR039119">
    <property type="entry name" value="ABT1/Esf2"/>
</dbReference>
<feature type="region of interest" description="Disordered" evidence="8">
    <location>
        <begin position="1"/>
        <end position="69"/>
    </location>
</feature>
<gene>
    <name evidence="9" type="ORF">DASB73_033940</name>
</gene>
<comment type="similarity">
    <text evidence="2">Belongs to the ESF2/ABP1 family.</text>
</comment>
<evidence type="ECO:0000313" key="10">
    <source>
        <dbReference type="Proteomes" id="UP001362899"/>
    </source>
</evidence>
<evidence type="ECO:0000256" key="4">
    <source>
        <dbReference type="ARBA" id="ARBA00021800"/>
    </source>
</evidence>
<evidence type="ECO:0000256" key="6">
    <source>
        <dbReference type="ARBA" id="ARBA00023242"/>
    </source>
</evidence>
<evidence type="ECO:0000256" key="3">
    <source>
        <dbReference type="ARBA" id="ARBA00013906"/>
    </source>
</evidence>
<accession>A0AAV5RMU3</accession>
<dbReference type="Gene3D" id="3.30.70.330">
    <property type="match status" value="1"/>
</dbReference>